<dbReference type="Gene3D" id="3.90.1150.30">
    <property type="match status" value="1"/>
</dbReference>
<dbReference type="InterPro" id="IPR058532">
    <property type="entry name" value="YjbR/MT2646/Rv2570-like"/>
</dbReference>
<dbReference type="GO" id="GO:0003677">
    <property type="term" value="F:DNA binding"/>
    <property type="evidence" value="ECO:0007669"/>
    <property type="project" value="UniProtKB-KW"/>
</dbReference>
<sequence length="132" mass="15099">MAHERMYDEDDPLLLRLRELALALPEATEKEAWGRPTFRCGKIFALYGGGVKVRPGEHEPHDRAVLFKAEPGETAALDEDPRFFLPAYYGPFGWRGLDLDTPDVDWDEVRELLDASFRLVATRRAVKELDAR</sequence>
<reference evidence="1 2" key="1">
    <citation type="journal article" date="2019" name="Int. J. Syst. Evol. Microbiol.">
        <title>The Global Catalogue of Microorganisms (GCM) 10K type strain sequencing project: providing services to taxonomists for standard genome sequencing and annotation.</title>
        <authorList>
            <consortium name="The Broad Institute Genomics Platform"/>
            <consortium name="The Broad Institute Genome Sequencing Center for Infectious Disease"/>
            <person name="Wu L."/>
            <person name="Ma J."/>
        </authorList>
    </citation>
    <scope>NUCLEOTIDE SEQUENCE [LARGE SCALE GENOMIC DNA]</scope>
    <source>
        <strain evidence="1 2">JCM 14046</strain>
    </source>
</reference>
<dbReference type="Pfam" id="PF04237">
    <property type="entry name" value="YjbR"/>
    <property type="match status" value="1"/>
</dbReference>
<evidence type="ECO:0000313" key="2">
    <source>
        <dbReference type="Proteomes" id="UP001501612"/>
    </source>
</evidence>
<protein>
    <submittedName>
        <fullName evidence="1">MmcQ/YjbR family DNA-binding protein</fullName>
    </submittedName>
</protein>
<dbReference type="InterPro" id="IPR038056">
    <property type="entry name" value="YjbR-like_sf"/>
</dbReference>
<name>A0ABN2PLL1_9ACTN</name>
<dbReference type="Proteomes" id="UP001501612">
    <property type="component" value="Unassembled WGS sequence"/>
</dbReference>
<dbReference type="RefSeq" id="WP_344008116.1">
    <property type="nucleotide sequence ID" value="NZ_BAAAMY010000006.1"/>
</dbReference>
<gene>
    <name evidence="1" type="ORF">GCM10009737_27480</name>
</gene>
<keyword evidence="1" id="KW-0238">DNA-binding</keyword>
<accession>A0ABN2PLL1</accession>
<evidence type="ECO:0000313" key="1">
    <source>
        <dbReference type="EMBL" id="GAA1924303.1"/>
    </source>
</evidence>
<proteinExistence type="predicted"/>
<organism evidence="1 2">
    <name type="scientific">Nocardioides lentus</name>
    <dbReference type="NCBI Taxonomy" id="338077"/>
    <lineage>
        <taxon>Bacteria</taxon>
        <taxon>Bacillati</taxon>
        <taxon>Actinomycetota</taxon>
        <taxon>Actinomycetes</taxon>
        <taxon>Propionibacteriales</taxon>
        <taxon>Nocardioidaceae</taxon>
        <taxon>Nocardioides</taxon>
    </lineage>
</organism>
<dbReference type="SUPFAM" id="SSF142906">
    <property type="entry name" value="YjbR-like"/>
    <property type="match status" value="1"/>
</dbReference>
<keyword evidence="2" id="KW-1185">Reference proteome</keyword>
<dbReference type="EMBL" id="BAAAMY010000006">
    <property type="protein sequence ID" value="GAA1924303.1"/>
    <property type="molecule type" value="Genomic_DNA"/>
</dbReference>
<comment type="caution">
    <text evidence="1">The sequence shown here is derived from an EMBL/GenBank/DDBJ whole genome shotgun (WGS) entry which is preliminary data.</text>
</comment>